<organism evidence="2 3">
    <name type="scientific">Apiospora rasikravindrae</name>
    <dbReference type="NCBI Taxonomy" id="990691"/>
    <lineage>
        <taxon>Eukaryota</taxon>
        <taxon>Fungi</taxon>
        <taxon>Dikarya</taxon>
        <taxon>Ascomycota</taxon>
        <taxon>Pezizomycotina</taxon>
        <taxon>Sordariomycetes</taxon>
        <taxon>Xylariomycetidae</taxon>
        <taxon>Amphisphaeriales</taxon>
        <taxon>Apiosporaceae</taxon>
        <taxon>Apiospora</taxon>
    </lineage>
</organism>
<feature type="compositionally biased region" description="Low complexity" evidence="1">
    <location>
        <begin position="12"/>
        <end position="26"/>
    </location>
</feature>
<evidence type="ECO:0000313" key="3">
    <source>
        <dbReference type="Proteomes" id="UP001444661"/>
    </source>
</evidence>
<dbReference type="EMBL" id="JAQQWK010000001">
    <property type="protein sequence ID" value="KAK8054813.1"/>
    <property type="molecule type" value="Genomic_DNA"/>
</dbReference>
<name>A0ABR1UA43_9PEZI</name>
<feature type="region of interest" description="Disordered" evidence="1">
    <location>
        <begin position="1"/>
        <end position="43"/>
    </location>
</feature>
<gene>
    <name evidence="2" type="ORF">PG993_000040</name>
</gene>
<reference evidence="2 3" key="1">
    <citation type="submission" date="2023-01" db="EMBL/GenBank/DDBJ databases">
        <title>Analysis of 21 Apiospora genomes using comparative genomics revels a genus with tremendous synthesis potential of carbohydrate active enzymes and secondary metabolites.</title>
        <authorList>
            <person name="Sorensen T."/>
        </authorList>
    </citation>
    <scope>NUCLEOTIDE SEQUENCE [LARGE SCALE GENOMIC DNA]</scope>
    <source>
        <strain evidence="2 3">CBS 33761</strain>
    </source>
</reference>
<proteinExistence type="predicted"/>
<keyword evidence="3" id="KW-1185">Reference proteome</keyword>
<dbReference type="Proteomes" id="UP001444661">
    <property type="component" value="Unassembled WGS sequence"/>
</dbReference>
<protein>
    <submittedName>
        <fullName evidence="2">Uncharacterized protein</fullName>
    </submittedName>
</protein>
<comment type="caution">
    <text evidence="2">The sequence shown here is derived from an EMBL/GenBank/DDBJ whole genome shotgun (WGS) entry which is preliminary data.</text>
</comment>
<feature type="compositionally biased region" description="Basic residues" evidence="1">
    <location>
        <begin position="1"/>
        <end position="11"/>
    </location>
</feature>
<evidence type="ECO:0000256" key="1">
    <source>
        <dbReference type="SAM" id="MobiDB-lite"/>
    </source>
</evidence>
<accession>A0ABR1UA43</accession>
<sequence length="193" mass="20819">MGRHSSHHSSRHSSSSSSSSSRSSSSRGGGGCDTVVPVPVPVPVPEPIPEVPCRDPCDEDLTRRFNREVRHSRHPTRYIVNDGSLVISESLLRDSNTLILNRTGSHMRVRPDGCCCDGTPSCRCGCRGRRCCRGGWGGGSSSRYCCSYCSSTTTTISTTTRYTEYCRICVCRRASYGGTAGSAWGGDASRRGI</sequence>
<evidence type="ECO:0000313" key="2">
    <source>
        <dbReference type="EMBL" id="KAK8054813.1"/>
    </source>
</evidence>